<reference evidence="1" key="1">
    <citation type="journal article" date="2014" name="Int. J. Syst. Evol. Microbiol.">
        <title>Complete genome sequence of Corynebacterium casei LMG S-19264T (=DSM 44701T), isolated from a smear-ripened cheese.</title>
        <authorList>
            <consortium name="US DOE Joint Genome Institute (JGI-PGF)"/>
            <person name="Walter F."/>
            <person name="Albersmeier A."/>
            <person name="Kalinowski J."/>
            <person name="Ruckert C."/>
        </authorList>
    </citation>
    <scope>NUCLEOTIDE SEQUENCE</scope>
    <source>
        <strain evidence="1">CGMCC 1.15519</strain>
    </source>
</reference>
<reference evidence="1" key="2">
    <citation type="submission" date="2020-09" db="EMBL/GenBank/DDBJ databases">
        <authorList>
            <person name="Sun Q."/>
            <person name="Zhou Y."/>
        </authorList>
    </citation>
    <scope>NUCLEOTIDE SEQUENCE</scope>
    <source>
        <strain evidence="1">CGMCC 1.15519</strain>
    </source>
</reference>
<keyword evidence="2" id="KW-1185">Reference proteome</keyword>
<comment type="caution">
    <text evidence="1">The sequence shown here is derived from an EMBL/GenBank/DDBJ whole genome shotgun (WGS) entry which is preliminary data.</text>
</comment>
<evidence type="ECO:0000313" key="1">
    <source>
        <dbReference type="EMBL" id="GGE19710.1"/>
    </source>
</evidence>
<dbReference type="AlphaFoldDB" id="A0A917ECP2"/>
<gene>
    <name evidence="1" type="ORF">GCM10011529_27860</name>
</gene>
<name>A0A917ECP2_9SPHN</name>
<dbReference type="EMBL" id="BMJM01000012">
    <property type="protein sequence ID" value="GGE19710.1"/>
    <property type="molecule type" value="Genomic_DNA"/>
</dbReference>
<proteinExistence type="predicted"/>
<dbReference type="Proteomes" id="UP000635071">
    <property type="component" value="Unassembled WGS sequence"/>
</dbReference>
<sequence>MAADFVLKNGAMHIIETVDAATEESSARKLVSDIAVSALVLEQSRMNFGINNTRSKIVFDISSSLDRLAAPSLMAAEHQGAELFNWASDEDRKRLIESVTNLAIPYEDKRRKNSSVIHTSRQSRFRLN</sequence>
<evidence type="ECO:0000313" key="2">
    <source>
        <dbReference type="Proteomes" id="UP000635071"/>
    </source>
</evidence>
<protein>
    <submittedName>
        <fullName evidence="1">Uncharacterized protein</fullName>
    </submittedName>
</protein>
<organism evidence="1 2">
    <name type="scientific">Sandarakinorhabdus glacialis</name>
    <dbReference type="NCBI Taxonomy" id="1614636"/>
    <lineage>
        <taxon>Bacteria</taxon>
        <taxon>Pseudomonadati</taxon>
        <taxon>Pseudomonadota</taxon>
        <taxon>Alphaproteobacteria</taxon>
        <taxon>Sphingomonadales</taxon>
        <taxon>Sphingosinicellaceae</taxon>
        <taxon>Sandarakinorhabdus</taxon>
    </lineage>
</organism>
<accession>A0A917ECP2</accession>